<evidence type="ECO:0000259" key="1">
    <source>
        <dbReference type="Pfam" id="PF13173"/>
    </source>
</evidence>
<proteinExistence type="predicted"/>
<feature type="domain" description="AAA" evidence="1">
    <location>
        <begin position="23"/>
        <end position="139"/>
    </location>
</feature>
<evidence type="ECO:0000313" key="3">
    <source>
        <dbReference type="EMBL" id="AJD39921.1"/>
    </source>
</evidence>
<dbReference type="EMBL" id="CP006877">
    <property type="protein sequence ID" value="AJD39921.1"/>
    <property type="molecule type" value="Genomic_DNA"/>
</dbReference>
<dbReference type="SUPFAM" id="SSF52540">
    <property type="entry name" value="P-loop containing nucleoside triphosphate hydrolases"/>
    <property type="match status" value="1"/>
</dbReference>
<accession>A0A0B4WYA6</accession>
<organism evidence="3 4">
    <name type="scientific">Rhizobium gallicum bv. gallicum R602sp</name>
    <dbReference type="NCBI Taxonomy" id="1041138"/>
    <lineage>
        <taxon>Bacteria</taxon>
        <taxon>Pseudomonadati</taxon>
        <taxon>Pseudomonadota</taxon>
        <taxon>Alphaproteobacteria</taxon>
        <taxon>Hyphomicrobiales</taxon>
        <taxon>Rhizobiaceae</taxon>
        <taxon>Rhizobium/Agrobacterium group</taxon>
        <taxon>Rhizobium</taxon>
    </lineage>
</organism>
<feature type="domain" description="DUF4143" evidence="2">
    <location>
        <begin position="201"/>
        <end position="361"/>
    </location>
</feature>
<dbReference type="PANTHER" id="PTHR43566">
    <property type="entry name" value="CONSERVED PROTEIN"/>
    <property type="match status" value="1"/>
</dbReference>
<protein>
    <submittedName>
        <fullName evidence="3">P-loop NTPase domain-containing protein</fullName>
    </submittedName>
</protein>
<dbReference type="InterPro" id="IPR027417">
    <property type="entry name" value="P-loop_NTPase"/>
</dbReference>
<dbReference type="RefSeq" id="WP_039843841.1">
    <property type="nucleotide sequence ID" value="NZ_CP006877.1"/>
</dbReference>
<evidence type="ECO:0000313" key="4">
    <source>
        <dbReference type="Proteomes" id="UP000031368"/>
    </source>
</evidence>
<dbReference type="KEGG" id="rga:RGR602_CH00556"/>
<sequence>MIAQVPLYPRYANDRVTVALTDTPVVMVNGPRQCGKTTLVRGLKNHSRRYITLDDETVLASARADPAGFIRELDVATIDEVQRAPDLLRAIKRTVDDDRRPGRFLLTGSANILAMPTIAESLAGRMEVVTLLPLSQAEIKGHKVDFIEDAFAGKIHQPTNLALGKELIDIVVTGGYPEVLARRDSRRRAAWAREYTRAIIERDVRDIIEVDKLEQMPQLIRALASHASQLTNFSQLGGHLRLDDKTVRRYIGILEHVFLIRRIEPWFRNDLKRIVKTPKLHFLDTGLLSVLLGASSERITADRSQFGAILESFVISEILKIASWSSAEVRLSHYRDKDQDEVDLVMENEVGSLVAMEVKASATVSAGDFKGLRKVAQAAGKDFRLGLVLYDGDTVLPFGERLFAAPLSCLWN</sequence>
<dbReference type="HOGENOM" id="CLU_041527_3_0_5"/>
<keyword evidence="4" id="KW-1185">Reference proteome</keyword>
<name>A0A0B4WYA6_9HYPH</name>
<gene>
    <name evidence="3" type="ORF">RGR602_CH00556</name>
</gene>
<dbReference type="PANTHER" id="PTHR43566:SF2">
    <property type="entry name" value="DUF4143 DOMAIN-CONTAINING PROTEIN"/>
    <property type="match status" value="1"/>
</dbReference>
<reference evidence="3 4" key="1">
    <citation type="submission" date="2013-11" db="EMBL/GenBank/DDBJ databases">
        <title>Complete genome sequence of Rhizobium gallicum bv. gallicum R602.</title>
        <authorList>
            <person name="Bustos P."/>
            <person name="Santamaria R.I."/>
            <person name="Lozano L."/>
            <person name="Acosta J.L."/>
            <person name="Ormeno-Orrillo E."/>
            <person name="Rogel M.A."/>
            <person name="Romero D."/>
            <person name="Cevallos M.A."/>
            <person name="Martinez-Romero E."/>
            <person name="Gonzalez V."/>
        </authorList>
    </citation>
    <scope>NUCLEOTIDE SEQUENCE [LARGE SCALE GENOMIC DNA]</scope>
    <source>
        <strain evidence="3 4">R602</strain>
    </source>
</reference>
<dbReference type="Pfam" id="PF13173">
    <property type="entry name" value="AAA_14"/>
    <property type="match status" value="1"/>
</dbReference>
<dbReference type="AlphaFoldDB" id="A0A0B4WYA6"/>
<evidence type="ECO:0000259" key="2">
    <source>
        <dbReference type="Pfam" id="PF13635"/>
    </source>
</evidence>
<dbReference type="InterPro" id="IPR041682">
    <property type="entry name" value="AAA_14"/>
</dbReference>
<dbReference type="InterPro" id="IPR025420">
    <property type="entry name" value="DUF4143"/>
</dbReference>
<dbReference type="Pfam" id="PF13635">
    <property type="entry name" value="DUF4143"/>
    <property type="match status" value="1"/>
</dbReference>
<dbReference type="Proteomes" id="UP000031368">
    <property type="component" value="Chromosome"/>
</dbReference>